<dbReference type="PANTHER" id="PTHR28218:SF1">
    <property type="entry name" value="VPS4-ASSOCIATED PROTEIN 1"/>
    <property type="match status" value="1"/>
</dbReference>
<dbReference type="PANTHER" id="PTHR28218">
    <property type="entry name" value="VPS4-ASSOCIATED PROTEIN 1"/>
    <property type="match status" value="1"/>
</dbReference>
<dbReference type="AlphaFoldDB" id="A0AAN6M4N4"/>
<comment type="caution">
    <text evidence="2">The sequence shown here is derived from an EMBL/GenBank/DDBJ whole genome shotgun (WGS) entry which is preliminary data.</text>
</comment>
<name>A0AAN6M4N4_9PLEO</name>
<gene>
    <name evidence="2" type="ORF">GRF29_8g2753962</name>
</gene>
<evidence type="ECO:0000313" key="2">
    <source>
        <dbReference type="EMBL" id="KAK3216259.1"/>
    </source>
</evidence>
<evidence type="ECO:0000256" key="1">
    <source>
        <dbReference type="SAM" id="MobiDB-lite"/>
    </source>
</evidence>
<keyword evidence="3" id="KW-1185">Reference proteome</keyword>
<protein>
    <recommendedName>
        <fullName evidence="4">DUF1742-domain-containing protein</fullName>
    </recommendedName>
</protein>
<organism evidence="2 3">
    <name type="scientific">Pseudopithomyces chartarum</name>
    <dbReference type="NCBI Taxonomy" id="1892770"/>
    <lineage>
        <taxon>Eukaryota</taxon>
        <taxon>Fungi</taxon>
        <taxon>Dikarya</taxon>
        <taxon>Ascomycota</taxon>
        <taxon>Pezizomycotina</taxon>
        <taxon>Dothideomycetes</taxon>
        <taxon>Pleosporomycetidae</taxon>
        <taxon>Pleosporales</taxon>
        <taxon>Massarineae</taxon>
        <taxon>Didymosphaeriaceae</taxon>
        <taxon>Pseudopithomyces</taxon>
    </lineage>
</organism>
<evidence type="ECO:0008006" key="4">
    <source>
        <dbReference type="Google" id="ProtNLM"/>
    </source>
</evidence>
<sequence length="187" mass="21609">MSLKNIWHHRKVADGSAKACWICYKPSTSVLITPDNKDFFYICIGHLSDRGFCQPDADEAAAAAARKKKEELEAEIEKVKKEYEEKQKIKREKRKEKAKEKDKDKDKEGKKADEEEDKTDEKAKEDRIKELSKSKDEAADLGPRIFTLNKNVYQMRIDKIRNAEIAKRNRERLNNPANFPAPPSGFP</sequence>
<dbReference type="Proteomes" id="UP001280581">
    <property type="component" value="Unassembled WGS sequence"/>
</dbReference>
<dbReference type="InterPro" id="IPR013640">
    <property type="entry name" value="Vfa1"/>
</dbReference>
<dbReference type="GO" id="GO:0007034">
    <property type="term" value="P:vacuolar transport"/>
    <property type="evidence" value="ECO:0007669"/>
    <property type="project" value="TreeGrafter"/>
</dbReference>
<accession>A0AAN6M4N4</accession>
<reference evidence="2 3" key="1">
    <citation type="submission" date="2021-02" db="EMBL/GenBank/DDBJ databases">
        <title>Genome assembly of Pseudopithomyces chartarum.</title>
        <authorList>
            <person name="Jauregui R."/>
            <person name="Singh J."/>
            <person name="Voisey C."/>
        </authorList>
    </citation>
    <scope>NUCLEOTIDE SEQUENCE [LARGE SCALE GENOMIC DNA]</scope>
    <source>
        <strain evidence="2 3">AGR01</strain>
    </source>
</reference>
<feature type="compositionally biased region" description="Basic and acidic residues" evidence="1">
    <location>
        <begin position="95"/>
        <end position="138"/>
    </location>
</feature>
<dbReference type="Pfam" id="PF08432">
    <property type="entry name" value="Vfa1"/>
    <property type="match status" value="1"/>
</dbReference>
<feature type="region of interest" description="Disordered" evidence="1">
    <location>
        <begin position="83"/>
        <end position="142"/>
    </location>
</feature>
<proteinExistence type="predicted"/>
<evidence type="ECO:0000313" key="3">
    <source>
        <dbReference type="Proteomes" id="UP001280581"/>
    </source>
</evidence>
<dbReference type="GO" id="GO:0005768">
    <property type="term" value="C:endosome"/>
    <property type="evidence" value="ECO:0007669"/>
    <property type="project" value="TreeGrafter"/>
</dbReference>
<feature type="region of interest" description="Disordered" evidence="1">
    <location>
        <begin position="168"/>
        <end position="187"/>
    </location>
</feature>
<dbReference type="EMBL" id="WVTA01000002">
    <property type="protein sequence ID" value="KAK3216259.1"/>
    <property type="molecule type" value="Genomic_DNA"/>
</dbReference>